<feature type="transmembrane region" description="Helical" evidence="1">
    <location>
        <begin position="9"/>
        <end position="29"/>
    </location>
</feature>
<dbReference type="Proteomes" id="UP000242263">
    <property type="component" value="Unassembled WGS sequence"/>
</dbReference>
<feature type="transmembrane region" description="Helical" evidence="1">
    <location>
        <begin position="121"/>
        <end position="144"/>
    </location>
</feature>
<dbReference type="InterPro" id="IPR021517">
    <property type="entry name" value="DUF3180"/>
</dbReference>
<dbReference type="RefSeq" id="WP_022857200.1">
    <property type="nucleotide sequence ID" value="NZ_CAMYCS010000004.1"/>
</dbReference>
<reference evidence="2 3" key="1">
    <citation type="submission" date="2017-12" db="EMBL/GenBank/DDBJ databases">
        <title>Phylogenetic diversity of female urinary microbiome.</title>
        <authorList>
            <person name="Thomas-White K."/>
            <person name="Wolfe A.J."/>
        </authorList>
    </citation>
    <scope>NUCLEOTIDE SEQUENCE [LARGE SCALE GENOMIC DNA]</scope>
    <source>
        <strain evidence="2 3">UMB0064</strain>
    </source>
</reference>
<gene>
    <name evidence="2" type="ORF">CYJ32_02670</name>
</gene>
<dbReference type="Pfam" id="PF11377">
    <property type="entry name" value="DUF3180"/>
    <property type="match status" value="1"/>
</dbReference>
<protein>
    <submittedName>
        <fullName evidence="2">DUF3180 domain-containing protein</fullName>
    </submittedName>
</protein>
<dbReference type="AlphaFoldDB" id="A0A2I1M597"/>
<dbReference type="GeneID" id="35869282"/>
<comment type="caution">
    <text evidence="2">The sequence shown here is derived from an EMBL/GenBank/DDBJ whole genome shotgun (WGS) entry which is preliminary data.</text>
</comment>
<sequence>MKARRTPWWYYPLLALIGFLLGLIVATLMTHHASSMVSAPWYVSASIMGVGAVVAWSAWQVHQFAQGKISKMPPERSVNTLVMAQAVGCTAATLFGWYVGIFVVVIQHADVSYFASVSWETAMAAIACLIDVGLGVISEIWCLMPPTGEEKDSK</sequence>
<feature type="transmembrane region" description="Helical" evidence="1">
    <location>
        <begin position="80"/>
        <end position="109"/>
    </location>
</feature>
<accession>A0A2I1M597</accession>
<evidence type="ECO:0000313" key="3">
    <source>
        <dbReference type="Proteomes" id="UP000242263"/>
    </source>
</evidence>
<keyword evidence="1" id="KW-1133">Transmembrane helix</keyword>
<organism evidence="2 3">
    <name type="scientific">Alloscardovia omnicolens</name>
    <dbReference type="NCBI Taxonomy" id="419015"/>
    <lineage>
        <taxon>Bacteria</taxon>
        <taxon>Bacillati</taxon>
        <taxon>Actinomycetota</taxon>
        <taxon>Actinomycetes</taxon>
        <taxon>Bifidobacteriales</taxon>
        <taxon>Bifidobacteriaceae</taxon>
        <taxon>Alloscardovia</taxon>
    </lineage>
</organism>
<feature type="transmembrane region" description="Helical" evidence="1">
    <location>
        <begin position="41"/>
        <end position="59"/>
    </location>
</feature>
<proteinExistence type="predicted"/>
<name>A0A2I1M597_9BIFI</name>
<dbReference type="EMBL" id="PKGU01000002">
    <property type="protein sequence ID" value="PKZ15302.1"/>
    <property type="molecule type" value="Genomic_DNA"/>
</dbReference>
<keyword evidence="1" id="KW-0812">Transmembrane</keyword>
<evidence type="ECO:0000313" key="2">
    <source>
        <dbReference type="EMBL" id="PKZ15302.1"/>
    </source>
</evidence>
<keyword evidence="1" id="KW-0472">Membrane</keyword>
<evidence type="ECO:0000256" key="1">
    <source>
        <dbReference type="SAM" id="Phobius"/>
    </source>
</evidence>